<evidence type="ECO:0000259" key="7">
    <source>
        <dbReference type="PROSITE" id="PS50977"/>
    </source>
</evidence>
<dbReference type="SUPFAM" id="SSF46689">
    <property type="entry name" value="Homeodomain-like"/>
    <property type="match status" value="1"/>
</dbReference>
<dbReference type="PROSITE" id="PS50977">
    <property type="entry name" value="HTH_TETR_2"/>
    <property type="match status" value="1"/>
</dbReference>
<dbReference type="InterPro" id="IPR050109">
    <property type="entry name" value="HTH-type_TetR-like_transc_reg"/>
</dbReference>
<dbReference type="PRINTS" id="PR00455">
    <property type="entry name" value="HTHTETR"/>
</dbReference>
<feature type="region of interest" description="Disordered" evidence="6">
    <location>
        <begin position="1"/>
        <end position="22"/>
    </location>
</feature>
<dbReference type="PANTHER" id="PTHR30055">
    <property type="entry name" value="HTH-TYPE TRANSCRIPTIONAL REGULATOR RUTR"/>
    <property type="match status" value="1"/>
</dbReference>
<evidence type="ECO:0000313" key="9">
    <source>
        <dbReference type="Proteomes" id="UP000467522"/>
    </source>
</evidence>
<dbReference type="Gene3D" id="1.10.357.10">
    <property type="entry name" value="Tetracycline Repressor, domain 2"/>
    <property type="match status" value="1"/>
</dbReference>
<dbReference type="PROSITE" id="PS01081">
    <property type="entry name" value="HTH_TETR_1"/>
    <property type="match status" value="1"/>
</dbReference>
<feature type="domain" description="HTH tetR-type" evidence="7">
    <location>
        <begin position="22"/>
        <end position="82"/>
    </location>
</feature>
<dbReference type="EMBL" id="WNDV01000017">
    <property type="protein sequence ID" value="KAF1035332.1"/>
    <property type="molecule type" value="Genomic_DNA"/>
</dbReference>
<dbReference type="GO" id="GO:0000976">
    <property type="term" value="F:transcription cis-regulatory region binding"/>
    <property type="evidence" value="ECO:0007669"/>
    <property type="project" value="TreeGrafter"/>
</dbReference>
<evidence type="ECO:0000256" key="4">
    <source>
        <dbReference type="ARBA" id="ARBA00023163"/>
    </source>
</evidence>
<keyword evidence="4" id="KW-0804">Transcription</keyword>
<evidence type="ECO:0000313" key="8">
    <source>
        <dbReference type="EMBL" id="KAF1035332.1"/>
    </source>
</evidence>
<dbReference type="AlphaFoldDB" id="A0A833PP25"/>
<dbReference type="PANTHER" id="PTHR30055:SF234">
    <property type="entry name" value="HTH-TYPE TRANSCRIPTIONAL REGULATOR BETI"/>
    <property type="match status" value="1"/>
</dbReference>
<evidence type="ECO:0000256" key="2">
    <source>
        <dbReference type="ARBA" id="ARBA00023015"/>
    </source>
</evidence>
<dbReference type="InterPro" id="IPR023772">
    <property type="entry name" value="DNA-bd_HTH_TetR-type_CS"/>
</dbReference>
<keyword evidence="3 5" id="KW-0238">DNA-binding</keyword>
<comment type="caution">
    <text evidence="8">The sequence shown here is derived from an EMBL/GenBank/DDBJ whole genome shotgun (WGS) entry which is preliminary data.</text>
</comment>
<dbReference type="Proteomes" id="UP000467522">
    <property type="component" value="Unassembled WGS sequence"/>
</dbReference>
<evidence type="ECO:0000256" key="5">
    <source>
        <dbReference type="PROSITE-ProRule" id="PRU00335"/>
    </source>
</evidence>
<accession>A0A833PP25</accession>
<evidence type="ECO:0000256" key="3">
    <source>
        <dbReference type="ARBA" id="ARBA00023125"/>
    </source>
</evidence>
<proteinExistence type="predicted"/>
<feature type="DNA-binding region" description="H-T-H motif" evidence="5">
    <location>
        <begin position="45"/>
        <end position="64"/>
    </location>
</feature>
<dbReference type="InterPro" id="IPR009057">
    <property type="entry name" value="Homeodomain-like_sf"/>
</dbReference>
<name>A0A833PP25_BURL3</name>
<keyword evidence="1" id="KW-0678">Repressor</keyword>
<gene>
    <name evidence="8" type="primary">slmA_5</name>
    <name evidence="8" type="ORF">GAK33_04930</name>
</gene>
<dbReference type="Pfam" id="PF00440">
    <property type="entry name" value="TetR_N"/>
    <property type="match status" value="1"/>
</dbReference>
<dbReference type="InterPro" id="IPR001647">
    <property type="entry name" value="HTH_TetR"/>
</dbReference>
<sequence length="207" mass="22549">MTDPLADASWQPRKRPSQDRSAKTFDDILAAARKVWTEQGPRGYTTNEIARTAGISIGSLYQYFPNKDAITWTLVEIETDALVTDLAGRHAHAAGRAGIRHLVLAFATHRARLRVLETMANAGAARARGSADSRCEGPVRSMIRNVLDNDDRLQVNEAEVVARDIVAIVAGIVDAANDAGEADPSFLGRRIECAVFGYLNACQYALR</sequence>
<dbReference type="GO" id="GO:0003700">
    <property type="term" value="F:DNA-binding transcription factor activity"/>
    <property type="evidence" value="ECO:0007669"/>
    <property type="project" value="TreeGrafter"/>
</dbReference>
<dbReference type="RefSeq" id="WP_206142522.1">
    <property type="nucleotide sequence ID" value="NZ_WNDV01000017.1"/>
</dbReference>
<keyword evidence="2" id="KW-0805">Transcription regulation</keyword>
<evidence type="ECO:0000256" key="1">
    <source>
        <dbReference type="ARBA" id="ARBA00022491"/>
    </source>
</evidence>
<reference evidence="9" key="1">
    <citation type="journal article" date="2020" name="MBio">
        <title>Horizontal gene transfer to a defensive symbiont with a reduced genome amongst a multipartite beetle microbiome.</title>
        <authorList>
            <person name="Waterworth S.C."/>
            <person name="Florez L.V."/>
            <person name="Rees E.R."/>
            <person name="Hertweck C."/>
            <person name="Kaltenpoth M."/>
            <person name="Kwan J.C."/>
        </authorList>
    </citation>
    <scope>NUCLEOTIDE SEQUENCE [LARGE SCALE GENOMIC DNA]</scope>
</reference>
<organism evidence="8 9">
    <name type="scientific">Burkholderia lata (strain ATCC 17760 / DSM 23089 / LMG 22485 / NCIMB 9086 / R18194 / 383)</name>
    <dbReference type="NCBI Taxonomy" id="482957"/>
    <lineage>
        <taxon>Bacteria</taxon>
        <taxon>Pseudomonadati</taxon>
        <taxon>Pseudomonadota</taxon>
        <taxon>Betaproteobacteria</taxon>
        <taxon>Burkholderiales</taxon>
        <taxon>Burkholderiaceae</taxon>
        <taxon>Burkholderia</taxon>
        <taxon>Burkholderia cepacia complex</taxon>
    </lineage>
</organism>
<evidence type="ECO:0000256" key="6">
    <source>
        <dbReference type="SAM" id="MobiDB-lite"/>
    </source>
</evidence>
<protein>
    <submittedName>
        <fullName evidence="8">Nucleoid occlusion factor SlmA</fullName>
    </submittedName>
</protein>